<keyword evidence="7 8" id="KW-0238">DNA-binding</keyword>
<keyword evidence="10" id="KW-1185">Reference proteome</keyword>
<keyword evidence="2 8" id="KW-0479">Metal-binding</keyword>
<evidence type="ECO:0000256" key="8">
    <source>
        <dbReference type="HAMAP-Rule" id="MF_01470"/>
    </source>
</evidence>
<sequence>MAYSEEAIAFSTLPVSHQIRLEDRLSFLYLEHCKVRQDRTGVIALQGDDPSDPDSLFFGLPSRVRIQLPVAGLSVLMLGPGTSISQPAATSCARAGTSIMYCGGGGVPMYSLATPLTASARWAIAQARLVSNEAKQRKAATILYRKQLGIEDMPGTSIANMRGLEGRLMRDTYKRFAAKYKIRDFKRDTAATDPVNESLNLSNAILYGCAASACSAIGLNPALGIIHRGDARSLLFDLADLYKPSLTIPLAFKHANREDYLAAVRRDMRKSLVKDRILAEMLSVLMEILEPHLPARDDDRLIGGRNNEVTGHTQYG</sequence>
<evidence type="ECO:0000256" key="2">
    <source>
        <dbReference type="ARBA" id="ARBA00022723"/>
    </source>
</evidence>
<feature type="binding site" evidence="8">
    <location>
        <position position="240"/>
    </location>
    <ligand>
        <name>Mn(2+)</name>
        <dbReference type="ChEBI" id="CHEBI:29035"/>
    </ligand>
</feature>
<keyword evidence="4 8" id="KW-0378">Hydrolase</keyword>
<dbReference type="Gene3D" id="1.20.120.920">
    <property type="entry name" value="CRISPR-associated endonuclease Cas1, C-terminal domain"/>
    <property type="match status" value="1"/>
</dbReference>
<dbReference type="PANTHER" id="PTHR34353:SF3">
    <property type="entry name" value="CRISPR-ASSOCIATED ENDONUCLEASE CAS1"/>
    <property type="match status" value="1"/>
</dbReference>
<dbReference type="AlphaFoldDB" id="A0A0G3GXX9"/>
<comment type="subunit">
    <text evidence="8">Homodimer, forms a heterotetramer with a Cas2 homodimer.</text>
</comment>
<dbReference type="OrthoDB" id="9777847at2"/>
<evidence type="ECO:0000256" key="3">
    <source>
        <dbReference type="ARBA" id="ARBA00022759"/>
    </source>
</evidence>
<dbReference type="GO" id="GO:0051607">
    <property type="term" value="P:defense response to virus"/>
    <property type="evidence" value="ECO:0007669"/>
    <property type="project" value="UniProtKB-UniRule"/>
</dbReference>
<evidence type="ECO:0000256" key="4">
    <source>
        <dbReference type="ARBA" id="ARBA00022801"/>
    </source>
</evidence>
<dbReference type="Proteomes" id="UP000035199">
    <property type="component" value="Chromosome"/>
</dbReference>
<evidence type="ECO:0000256" key="1">
    <source>
        <dbReference type="ARBA" id="ARBA00022722"/>
    </source>
</evidence>
<dbReference type="NCBIfam" id="TIGR00287">
    <property type="entry name" value="cas1"/>
    <property type="match status" value="1"/>
</dbReference>
<feature type="binding site" evidence="8">
    <location>
        <position position="165"/>
    </location>
    <ligand>
        <name>Mn(2+)</name>
        <dbReference type="ChEBI" id="CHEBI:29035"/>
    </ligand>
</feature>
<dbReference type="InterPro" id="IPR042206">
    <property type="entry name" value="CRISPR-assoc_Cas1_C"/>
</dbReference>
<keyword evidence="5 8" id="KW-0460">Magnesium</keyword>
<dbReference type="InterPro" id="IPR042211">
    <property type="entry name" value="CRISPR-assoc_Cas1_N"/>
</dbReference>
<gene>
    <name evidence="8" type="primary">cas1</name>
    <name evidence="9" type="ORF">CMUST_00195</name>
</gene>
<name>A0A0G3GXX9_9CORY</name>
<reference evidence="9 10" key="1">
    <citation type="journal article" date="2015" name="Genome Announc.">
        <title>Complete Genome Sequence of the Type Strain Corynebacterium mustelae DSM 45274, Isolated from Various Tissues of a Male Ferret with Lethal Sepsis.</title>
        <authorList>
            <person name="Ruckert C."/>
            <person name="Eimer J."/>
            <person name="Winkler A."/>
            <person name="Tauch A."/>
        </authorList>
    </citation>
    <scope>NUCLEOTIDE SEQUENCE [LARGE SCALE GENOMIC DNA]</scope>
    <source>
        <strain evidence="9 10">DSM 45274</strain>
    </source>
</reference>
<keyword evidence="1 8" id="KW-0540">Nuclease</keyword>
<reference evidence="10" key="2">
    <citation type="submission" date="2015-05" db="EMBL/GenBank/DDBJ databases">
        <title>Complete genome sequence of Corynebacterium mustelae DSM 45274, isolated from various tissues of a male ferret with lethal sepsis.</title>
        <authorList>
            <person name="Ruckert C."/>
            <person name="Albersmeier A."/>
            <person name="Winkler A."/>
            <person name="Tauch A."/>
        </authorList>
    </citation>
    <scope>NUCLEOTIDE SEQUENCE [LARGE SCALE GENOMIC DNA]</scope>
    <source>
        <strain evidence="10">DSM 45274</strain>
    </source>
</reference>
<dbReference type="Pfam" id="PF01867">
    <property type="entry name" value="Cas_Cas1"/>
    <property type="match status" value="1"/>
</dbReference>
<dbReference type="PATRIC" id="fig|571915.4.peg.38"/>
<dbReference type="GO" id="GO:0003677">
    <property type="term" value="F:DNA binding"/>
    <property type="evidence" value="ECO:0007669"/>
    <property type="project" value="UniProtKB-KW"/>
</dbReference>
<keyword evidence="8" id="KW-0464">Manganese</keyword>
<dbReference type="KEGG" id="cmv:CMUST_00195"/>
<dbReference type="EC" id="3.1.-.-" evidence="8"/>
<dbReference type="STRING" id="571915.CMUST_00195"/>
<evidence type="ECO:0000256" key="6">
    <source>
        <dbReference type="ARBA" id="ARBA00023118"/>
    </source>
</evidence>
<comment type="function">
    <text evidence="8">CRISPR (clustered regularly interspaced short palindromic repeat), is an adaptive immune system that provides protection against mobile genetic elements (viruses, transposable elements and conjugative plasmids). CRISPR clusters contain spacers, sequences complementary to antecedent mobile elements, and target invading nucleic acids. CRISPR clusters are transcribed and processed into CRISPR RNA (crRNA). Acts as a dsDNA endonuclease. Involved in the integration of spacer DNA into the CRISPR cassette.</text>
</comment>
<keyword evidence="3 8" id="KW-0255">Endonuclease</keyword>
<evidence type="ECO:0000313" key="10">
    <source>
        <dbReference type="Proteomes" id="UP000035199"/>
    </source>
</evidence>
<accession>A0A0G3GXX9</accession>
<dbReference type="Gene3D" id="3.100.10.20">
    <property type="entry name" value="CRISPR-associated endonuclease Cas1, N-terminal domain"/>
    <property type="match status" value="1"/>
</dbReference>
<evidence type="ECO:0000256" key="7">
    <source>
        <dbReference type="ARBA" id="ARBA00023125"/>
    </source>
</evidence>
<dbReference type="HAMAP" id="MF_01470">
    <property type="entry name" value="Cas1"/>
    <property type="match status" value="1"/>
</dbReference>
<dbReference type="NCBIfam" id="TIGR03638">
    <property type="entry name" value="cas1_ECOLI"/>
    <property type="match status" value="1"/>
</dbReference>
<dbReference type="GO" id="GO:0016787">
    <property type="term" value="F:hydrolase activity"/>
    <property type="evidence" value="ECO:0007669"/>
    <property type="project" value="UniProtKB-KW"/>
</dbReference>
<dbReference type="GO" id="GO:0043571">
    <property type="term" value="P:maintenance of CRISPR repeat elements"/>
    <property type="evidence" value="ECO:0007669"/>
    <property type="project" value="UniProtKB-UniRule"/>
</dbReference>
<protein>
    <recommendedName>
        <fullName evidence="8">CRISPR-associated endonuclease Cas1</fullName>
        <ecNumber evidence="8">3.1.-.-</ecNumber>
    </recommendedName>
</protein>
<feature type="binding site" evidence="8">
    <location>
        <position position="227"/>
    </location>
    <ligand>
        <name>Mn(2+)</name>
        <dbReference type="ChEBI" id="CHEBI:29035"/>
    </ligand>
</feature>
<dbReference type="InterPro" id="IPR002729">
    <property type="entry name" value="CRISPR-assoc_Cas1"/>
</dbReference>
<comment type="cofactor">
    <cofactor evidence="8">
        <name>Mg(2+)</name>
        <dbReference type="ChEBI" id="CHEBI:18420"/>
    </cofactor>
    <cofactor evidence="8">
        <name>Mn(2+)</name>
        <dbReference type="ChEBI" id="CHEBI:29035"/>
    </cofactor>
</comment>
<dbReference type="PANTHER" id="PTHR34353">
    <property type="entry name" value="CRISPR-ASSOCIATED ENDONUCLEASE CAS1 1"/>
    <property type="match status" value="1"/>
</dbReference>
<dbReference type="InterPro" id="IPR050646">
    <property type="entry name" value="Cas1"/>
</dbReference>
<dbReference type="GO" id="GO:0004520">
    <property type="term" value="F:DNA endonuclease activity"/>
    <property type="evidence" value="ECO:0007669"/>
    <property type="project" value="InterPro"/>
</dbReference>
<dbReference type="InterPro" id="IPR019851">
    <property type="entry name" value="CRISPR-assoc_Cas1_ECOLI"/>
</dbReference>
<evidence type="ECO:0000256" key="5">
    <source>
        <dbReference type="ARBA" id="ARBA00022842"/>
    </source>
</evidence>
<keyword evidence="6 8" id="KW-0051">Antiviral defense</keyword>
<proteinExistence type="inferred from homology"/>
<evidence type="ECO:0000313" key="9">
    <source>
        <dbReference type="EMBL" id="AKK04398.1"/>
    </source>
</evidence>
<dbReference type="EMBL" id="CP011542">
    <property type="protein sequence ID" value="AKK04398.1"/>
    <property type="molecule type" value="Genomic_DNA"/>
</dbReference>
<dbReference type="RefSeq" id="WP_047260823.1">
    <property type="nucleotide sequence ID" value="NZ_CP011542.1"/>
</dbReference>
<organism evidence="9 10">
    <name type="scientific">Corynebacterium mustelae</name>
    <dbReference type="NCBI Taxonomy" id="571915"/>
    <lineage>
        <taxon>Bacteria</taxon>
        <taxon>Bacillati</taxon>
        <taxon>Actinomycetota</taxon>
        <taxon>Actinomycetes</taxon>
        <taxon>Mycobacteriales</taxon>
        <taxon>Corynebacteriaceae</taxon>
        <taxon>Corynebacterium</taxon>
    </lineage>
</organism>
<dbReference type="GO" id="GO:0046872">
    <property type="term" value="F:metal ion binding"/>
    <property type="evidence" value="ECO:0007669"/>
    <property type="project" value="UniProtKB-UniRule"/>
</dbReference>
<comment type="similarity">
    <text evidence="8">Belongs to the CRISPR-associated endonuclease Cas1 family.</text>
</comment>